<dbReference type="Proteomes" id="UP000238479">
    <property type="component" value="Chromosome 4"/>
</dbReference>
<dbReference type="PROSITE" id="PS50089">
    <property type="entry name" value="ZF_RING_2"/>
    <property type="match status" value="1"/>
</dbReference>
<dbReference type="GO" id="GO:0005737">
    <property type="term" value="C:cytoplasm"/>
    <property type="evidence" value="ECO:0007669"/>
    <property type="project" value="TreeGrafter"/>
</dbReference>
<evidence type="ECO:0000313" key="8">
    <source>
        <dbReference type="EMBL" id="PRQ40825.1"/>
    </source>
</evidence>
<keyword evidence="8" id="KW-0808">Transferase</keyword>
<dbReference type="GO" id="GO:0016874">
    <property type="term" value="F:ligase activity"/>
    <property type="evidence" value="ECO:0007669"/>
    <property type="project" value="UniProtKB-KW"/>
</dbReference>
<evidence type="ECO:0000259" key="7">
    <source>
        <dbReference type="PROSITE" id="PS50089"/>
    </source>
</evidence>
<sequence length="179" mass="20383">MVDHSNLSYPLLSRTLSSLGVDPSLHSSAVDLITLNCKTSGYWQYCNMGGGWTVLPLRVTIEEVHCYMLHCETFYWPSEVMGDLMELEEEEENLASDYEDVIGIKPASESSIKELLTRVRVGNNKKDVCTVCLEELSTAGISYAMQMPSKHVFHDECVVRWLKESHYCPVCRFEMPTIY</sequence>
<comment type="caution">
    <text evidence="8">The sequence shown here is derived from an EMBL/GenBank/DDBJ whole genome shotgun (WGS) entry which is preliminary data.</text>
</comment>
<keyword evidence="3" id="KW-0479">Metal-binding</keyword>
<dbReference type="Gramene" id="PRQ40825">
    <property type="protein sequence ID" value="PRQ40825"/>
    <property type="gene ID" value="RchiOBHm_Chr4g0440231"/>
</dbReference>
<dbReference type="SMART" id="SM00184">
    <property type="entry name" value="RING"/>
    <property type="match status" value="1"/>
</dbReference>
<keyword evidence="4 6" id="KW-0863">Zinc-finger</keyword>
<feature type="domain" description="RING-type" evidence="7">
    <location>
        <begin position="129"/>
        <end position="172"/>
    </location>
</feature>
<proteinExistence type="predicted"/>
<organism evidence="8 9">
    <name type="scientific">Rosa chinensis</name>
    <name type="common">China rose</name>
    <dbReference type="NCBI Taxonomy" id="74649"/>
    <lineage>
        <taxon>Eukaryota</taxon>
        <taxon>Viridiplantae</taxon>
        <taxon>Streptophyta</taxon>
        <taxon>Embryophyta</taxon>
        <taxon>Tracheophyta</taxon>
        <taxon>Spermatophyta</taxon>
        <taxon>Magnoliopsida</taxon>
        <taxon>eudicotyledons</taxon>
        <taxon>Gunneridae</taxon>
        <taxon>Pentapetalae</taxon>
        <taxon>rosids</taxon>
        <taxon>fabids</taxon>
        <taxon>Rosales</taxon>
        <taxon>Rosaceae</taxon>
        <taxon>Rosoideae</taxon>
        <taxon>Rosoideae incertae sedis</taxon>
        <taxon>Rosa</taxon>
    </lineage>
</organism>
<evidence type="ECO:0000313" key="9">
    <source>
        <dbReference type="Proteomes" id="UP000238479"/>
    </source>
</evidence>
<dbReference type="InterPro" id="IPR001841">
    <property type="entry name" value="Znf_RING"/>
</dbReference>
<dbReference type="PANTHER" id="PTHR15710">
    <property type="entry name" value="E3 UBIQUITIN-PROTEIN LIGASE PRAJA"/>
    <property type="match status" value="1"/>
</dbReference>
<protein>
    <recommendedName>
        <fullName evidence="2">RING-type E3 ubiquitin transferase</fullName>
        <ecNumber evidence="2">2.3.2.27</ecNumber>
    </recommendedName>
</protein>
<dbReference type="OrthoDB" id="1158218at2759"/>
<reference evidence="8 9" key="1">
    <citation type="journal article" date="2018" name="Nat. Genet.">
        <title>The Rosa genome provides new insights in the design of modern roses.</title>
        <authorList>
            <person name="Bendahmane M."/>
        </authorList>
    </citation>
    <scope>NUCLEOTIDE SEQUENCE [LARGE SCALE GENOMIC DNA]</scope>
    <source>
        <strain evidence="9">cv. Old Blush</strain>
    </source>
</reference>
<dbReference type="GO" id="GO:0016567">
    <property type="term" value="P:protein ubiquitination"/>
    <property type="evidence" value="ECO:0007669"/>
    <property type="project" value="TreeGrafter"/>
</dbReference>
<keyword evidence="8" id="KW-0436">Ligase</keyword>
<dbReference type="GO" id="GO:0008270">
    <property type="term" value="F:zinc ion binding"/>
    <property type="evidence" value="ECO:0007669"/>
    <property type="project" value="UniProtKB-KW"/>
</dbReference>
<accession>A0A2P6R311</accession>
<evidence type="ECO:0000256" key="6">
    <source>
        <dbReference type="PROSITE-ProRule" id="PRU00175"/>
    </source>
</evidence>
<dbReference type="PANTHER" id="PTHR15710:SF77">
    <property type="entry name" value="RING-H2 FINGER PROTEIN ATL21B"/>
    <property type="match status" value="1"/>
</dbReference>
<dbReference type="GO" id="GO:0061630">
    <property type="term" value="F:ubiquitin protein ligase activity"/>
    <property type="evidence" value="ECO:0007669"/>
    <property type="project" value="UniProtKB-EC"/>
</dbReference>
<dbReference type="EC" id="2.3.2.27" evidence="2"/>
<evidence type="ECO:0000256" key="4">
    <source>
        <dbReference type="ARBA" id="ARBA00022771"/>
    </source>
</evidence>
<dbReference type="InterPro" id="IPR013083">
    <property type="entry name" value="Znf_RING/FYVE/PHD"/>
</dbReference>
<evidence type="ECO:0000256" key="3">
    <source>
        <dbReference type="ARBA" id="ARBA00022723"/>
    </source>
</evidence>
<dbReference type="Pfam" id="PF13639">
    <property type="entry name" value="zf-RING_2"/>
    <property type="match status" value="1"/>
</dbReference>
<keyword evidence="9" id="KW-1185">Reference proteome</keyword>
<keyword evidence="8" id="KW-0012">Acyltransferase</keyword>
<dbReference type="AlphaFoldDB" id="A0A2P6R311"/>
<comment type="catalytic activity">
    <reaction evidence="1">
        <text>S-ubiquitinyl-[E2 ubiquitin-conjugating enzyme]-L-cysteine + [acceptor protein]-L-lysine = [E2 ubiquitin-conjugating enzyme]-L-cysteine + N(6)-ubiquitinyl-[acceptor protein]-L-lysine.</text>
        <dbReference type="EC" id="2.3.2.27"/>
    </reaction>
</comment>
<gene>
    <name evidence="8" type="ORF">RchiOBHm_Chr4g0440231</name>
</gene>
<dbReference type="SUPFAM" id="SSF57850">
    <property type="entry name" value="RING/U-box"/>
    <property type="match status" value="1"/>
</dbReference>
<dbReference type="EMBL" id="PDCK01000042">
    <property type="protein sequence ID" value="PRQ40825.1"/>
    <property type="molecule type" value="Genomic_DNA"/>
</dbReference>
<evidence type="ECO:0000256" key="1">
    <source>
        <dbReference type="ARBA" id="ARBA00000900"/>
    </source>
</evidence>
<dbReference type="Gene3D" id="3.30.40.10">
    <property type="entry name" value="Zinc/RING finger domain, C3HC4 (zinc finger)"/>
    <property type="match status" value="1"/>
</dbReference>
<keyword evidence="5" id="KW-0862">Zinc</keyword>
<evidence type="ECO:0000256" key="2">
    <source>
        <dbReference type="ARBA" id="ARBA00012483"/>
    </source>
</evidence>
<name>A0A2P6R311_ROSCH</name>
<evidence type="ECO:0000256" key="5">
    <source>
        <dbReference type="ARBA" id="ARBA00022833"/>
    </source>
</evidence>